<keyword evidence="5" id="KW-1185">Reference proteome</keyword>
<sequence>MAKVLTAIIAEDTTWIVERHYLLPATHFGGRPGHTTTDAVYLLVHLIKDAWRRGKVISVLFLDIEGAFPNAVTDRVIHNLRKRGIPTAYVEFIRRLLEGRMTRLKFDDFLSELIKISNGIGQGDPFSMMIYILYNAELLEIVRHLQESAVGYVDDGMAVAEGKDFNETTEALHDIMEREEGGFKWSADHNSNFELSKLAIVHFTQKRVQNPQTKKSELLPRPPLILRGITVKEVTSYKYLGIHVDNELRAAAILYHSDRLQPARTLRYHLGLLTKHTSYEAEAVSSILAAWLLQNERDVMVQQVISYMDSQAFINAISAQTAKSGQYLMDEYLELTESMGSGCVVASPAPSKFELRWISGHSGVDGNERVDEEAKRAAQGESSHPNALPPILRKPLPSSTTAEKQAFMKQLQLRWTADWKKSPRHATFSKIDPNFPFNKFRKLRDKLTCHQASQLMQLCTGHIPLNMYLHRIGKARLPRCKMCYACSGQTIPETVKHYLFKCQAYSKERHQMSTALRWRSRDMRFILGSEKGMTQLAKFIARTSRLRHIPGDGSHTN</sequence>
<dbReference type="CDD" id="cd01650">
    <property type="entry name" value="RT_nLTR_like"/>
    <property type="match status" value="1"/>
</dbReference>
<dbReference type="PROSITE" id="PS50879">
    <property type="entry name" value="RNASE_H_1"/>
    <property type="match status" value="1"/>
</dbReference>
<dbReference type="Pfam" id="PF00075">
    <property type="entry name" value="RNase_H"/>
    <property type="match status" value="1"/>
</dbReference>
<dbReference type="GO" id="GO:0003676">
    <property type="term" value="F:nucleic acid binding"/>
    <property type="evidence" value="ECO:0007669"/>
    <property type="project" value="InterPro"/>
</dbReference>
<accession>A0A369JEK0</accession>
<dbReference type="GO" id="GO:0003964">
    <property type="term" value="F:RNA-directed DNA polymerase activity"/>
    <property type="evidence" value="ECO:0007669"/>
    <property type="project" value="UniProtKB-KW"/>
</dbReference>
<dbReference type="InterPro" id="IPR000477">
    <property type="entry name" value="RT_dom"/>
</dbReference>
<protein>
    <submittedName>
        <fullName evidence="4">RNA-directed DNA polymerase from transposon X-element</fullName>
    </submittedName>
</protein>
<evidence type="ECO:0000313" key="4">
    <source>
        <dbReference type="EMBL" id="RDB20589.1"/>
    </source>
</evidence>
<reference evidence="4" key="1">
    <citation type="submission" date="2018-04" db="EMBL/GenBank/DDBJ databases">
        <title>Whole genome sequencing of Hypsizygus marmoreus.</title>
        <authorList>
            <person name="Choi I.-G."/>
            <person name="Min B."/>
            <person name="Kim J.-G."/>
            <person name="Kim S."/>
            <person name="Oh Y.-L."/>
            <person name="Kong W.-S."/>
            <person name="Park H."/>
            <person name="Jeong J."/>
            <person name="Song E.-S."/>
        </authorList>
    </citation>
    <scope>NUCLEOTIDE SEQUENCE [LARGE SCALE GENOMIC DNA]</scope>
    <source>
        <strain evidence="4">51987-8</strain>
    </source>
</reference>
<keyword evidence="4" id="KW-0695">RNA-directed DNA polymerase</keyword>
<organism evidence="4 5">
    <name type="scientific">Hypsizygus marmoreus</name>
    <name type="common">White beech mushroom</name>
    <name type="synonym">Agaricus marmoreus</name>
    <dbReference type="NCBI Taxonomy" id="39966"/>
    <lineage>
        <taxon>Eukaryota</taxon>
        <taxon>Fungi</taxon>
        <taxon>Dikarya</taxon>
        <taxon>Basidiomycota</taxon>
        <taxon>Agaricomycotina</taxon>
        <taxon>Agaricomycetes</taxon>
        <taxon>Agaricomycetidae</taxon>
        <taxon>Agaricales</taxon>
        <taxon>Tricholomatineae</taxon>
        <taxon>Lyophyllaceae</taxon>
        <taxon>Hypsizygus</taxon>
    </lineage>
</organism>
<dbReference type="InterPro" id="IPR036397">
    <property type="entry name" value="RNaseH_sf"/>
</dbReference>
<evidence type="ECO:0000313" key="5">
    <source>
        <dbReference type="Proteomes" id="UP000076154"/>
    </source>
</evidence>
<evidence type="ECO:0000259" key="3">
    <source>
        <dbReference type="PROSITE" id="PS50879"/>
    </source>
</evidence>
<feature type="domain" description="Reverse transcriptase" evidence="2">
    <location>
        <begin position="1"/>
        <end position="231"/>
    </location>
</feature>
<dbReference type="Gene3D" id="3.30.420.10">
    <property type="entry name" value="Ribonuclease H-like superfamily/Ribonuclease H"/>
    <property type="match status" value="1"/>
</dbReference>
<keyword evidence="4" id="KW-0548">Nucleotidyltransferase</keyword>
<keyword evidence="4" id="KW-0808">Transferase</keyword>
<dbReference type="InterPro" id="IPR043502">
    <property type="entry name" value="DNA/RNA_pol_sf"/>
</dbReference>
<feature type="domain" description="RNase H type-1" evidence="3">
    <location>
        <begin position="236"/>
        <end position="379"/>
    </location>
</feature>
<dbReference type="PANTHER" id="PTHR33481:SF1">
    <property type="entry name" value="ENDONUCLEASE_EXONUCLEASE_PHOSPHATASE DOMAIN-CONTAINING PROTEIN-RELATED"/>
    <property type="match status" value="1"/>
</dbReference>
<gene>
    <name evidence="4" type="ORF">Hypma_012317</name>
</gene>
<dbReference type="PROSITE" id="PS50878">
    <property type="entry name" value="RT_POL"/>
    <property type="match status" value="1"/>
</dbReference>
<dbReference type="InterPro" id="IPR002156">
    <property type="entry name" value="RNaseH_domain"/>
</dbReference>
<dbReference type="InterPro" id="IPR012337">
    <property type="entry name" value="RNaseH-like_sf"/>
</dbReference>
<name>A0A369JEK0_HYPMA</name>
<dbReference type="OrthoDB" id="3267074at2759"/>
<comment type="caution">
    <text evidence="4">The sequence shown here is derived from an EMBL/GenBank/DDBJ whole genome shotgun (WGS) entry which is preliminary data.</text>
</comment>
<dbReference type="EMBL" id="LUEZ02000058">
    <property type="protein sequence ID" value="RDB20589.1"/>
    <property type="molecule type" value="Genomic_DNA"/>
</dbReference>
<evidence type="ECO:0000256" key="1">
    <source>
        <dbReference type="SAM" id="MobiDB-lite"/>
    </source>
</evidence>
<dbReference type="Pfam" id="PF00078">
    <property type="entry name" value="RVT_1"/>
    <property type="match status" value="1"/>
</dbReference>
<feature type="compositionally biased region" description="Basic and acidic residues" evidence="1">
    <location>
        <begin position="366"/>
        <end position="378"/>
    </location>
</feature>
<dbReference type="SUPFAM" id="SSF53098">
    <property type="entry name" value="Ribonuclease H-like"/>
    <property type="match status" value="1"/>
</dbReference>
<dbReference type="AlphaFoldDB" id="A0A369JEK0"/>
<dbReference type="GO" id="GO:0004523">
    <property type="term" value="F:RNA-DNA hybrid ribonuclease activity"/>
    <property type="evidence" value="ECO:0007669"/>
    <property type="project" value="InterPro"/>
</dbReference>
<dbReference type="Proteomes" id="UP000076154">
    <property type="component" value="Unassembled WGS sequence"/>
</dbReference>
<dbReference type="STRING" id="39966.A0A369JEK0"/>
<proteinExistence type="predicted"/>
<dbReference type="InParanoid" id="A0A369JEK0"/>
<dbReference type="PANTHER" id="PTHR33481">
    <property type="entry name" value="REVERSE TRANSCRIPTASE"/>
    <property type="match status" value="1"/>
</dbReference>
<evidence type="ECO:0000259" key="2">
    <source>
        <dbReference type="PROSITE" id="PS50878"/>
    </source>
</evidence>
<feature type="region of interest" description="Disordered" evidence="1">
    <location>
        <begin position="364"/>
        <end position="395"/>
    </location>
</feature>
<dbReference type="SUPFAM" id="SSF56672">
    <property type="entry name" value="DNA/RNA polymerases"/>
    <property type="match status" value="1"/>
</dbReference>